<keyword evidence="1" id="KW-0812">Transmembrane</keyword>
<feature type="transmembrane region" description="Helical" evidence="1">
    <location>
        <begin position="72"/>
        <end position="92"/>
    </location>
</feature>
<protein>
    <submittedName>
        <fullName evidence="2">Uncharacterized protein</fullName>
    </submittedName>
</protein>
<keyword evidence="1" id="KW-1133">Transmembrane helix</keyword>
<comment type="caution">
    <text evidence="2">The sequence shown here is derived from an EMBL/GenBank/DDBJ whole genome shotgun (WGS) entry which is preliminary data.</text>
</comment>
<dbReference type="EMBL" id="JABVXQ010000004">
    <property type="protein sequence ID" value="KAF6114520.1"/>
    <property type="molecule type" value="Genomic_DNA"/>
</dbReference>
<accession>A0A834EB91</accession>
<sequence length="222" mass="24638">MSVKGEGTGDKPKTPAKVGHLIGETHGHMIQRSARGVQPLGISGPHWKDKCCLGPPIKYFVIHNHKKKSHNALSEFIIFCGATFIASLGLMWPTGLGLDTPGIPSSTNKTAALHERTARKFTLLDLDSRQKREKATVIICKHKHGFMTQFKLPVVRGQFFRSLQFLHLVGAQAHLSAPGYLFHGLYTEQSCKRTGTDLLVVLEGRGNVYLWKKKGKHAYCPF</sequence>
<proteinExistence type="predicted"/>
<reference evidence="2 3" key="1">
    <citation type="journal article" date="2020" name="Nature">
        <title>Six reference-quality genomes reveal evolution of bat adaptations.</title>
        <authorList>
            <person name="Jebb D."/>
            <person name="Huang Z."/>
            <person name="Pippel M."/>
            <person name="Hughes G.M."/>
            <person name="Lavrichenko K."/>
            <person name="Devanna P."/>
            <person name="Winkler S."/>
            <person name="Jermiin L.S."/>
            <person name="Skirmuntt E.C."/>
            <person name="Katzourakis A."/>
            <person name="Burkitt-Gray L."/>
            <person name="Ray D.A."/>
            <person name="Sullivan K.A.M."/>
            <person name="Roscito J.G."/>
            <person name="Kirilenko B.M."/>
            <person name="Davalos L.M."/>
            <person name="Corthals A.P."/>
            <person name="Power M.L."/>
            <person name="Jones G."/>
            <person name="Ransome R.D."/>
            <person name="Dechmann D.K.N."/>
            <person name="Locatelli A.G."/>
            <person name="Puechmaille S.J."/>
            <person name="Fedrigo O."/>
            <person name="Jarvis E.D."/>
            <person name="Hiller M."/>
            <person name="Vernes S.C."/>
            <person name="Myers E.W."/>
            <person name="Teeling E.C."/>
        </authorList>
    </citation>
    <scope>NUCLEOTIDE SEQUENCE [LARGE SCALE GENOMIC DNA]</scope>
    <source>
        <strain evidence="2">Bat1K_MPI-CBG_1</strain>
    </source>
</reference>
<evidence type="ECO:0000313" key="2">
    <source>
        <dbReference type="EMBL" id="KAF6114520.1"/>
    </source>
</evidence>
<evidence type="ECO:0000313" key="3">
    <source>
        <dbReference type="Proteomes" id="UP000664940"/>
    </source>
</evidence>
<evidence type="ECO:0000256" key="1">
    <source>
        <dbReference type="SAM" id="Phobius"/>
    </source>
</evidence>
<dbReference type="Proteomes" id="UP000664940">
    <property type="component" value="Unassembled WGS sequence"/>
</dbReference>
<keyword evidence="1" id="KW-0472">Membrane</keyword>
<organism evidence="2 3">
    <name type="scientific">Phyllostomus discolor</name>
    <name type="common">pale spear-nosed bat</name>
    <dbReference type="NCBI Taxonomy" id="89673"/>
    <lineage>
        <taxon>Eukaryota</taxon>
        <taxon>Metazoa</taxon>
        <taxon>Chordata</taxon>
        <taxon>Craniata</taxon>
        <taxon>Vertebrata</taxon>
        <taxon>Euteleostomi</taxon>
        <taxon>Mammalia</taxon>
        <taxon>Eutheria</taxon>
        <taxon>Laurasiatheria</taxon>
        <taxon>Chiroptera</taxon>
        <taxon>Yangochiroptera</taxon>
        <taxon>Phyllostomidae</taxon>
        <taxon>Phyllostominae</taxon>
        <taxon>Phyllostomus</taxon>
    </lineage>
</organism>
<name>A0A834EB91_9CHIR</name>
<dbReference type="AlphaFoldDB" id="A0A834EB91"/>
<gene>
    <name evidence="2" type="ORF">HJG60_010501</name>
</gene>